<dbReference type="EMBL" id="QZWG01000010">
    <property type="protein sequence ID" value="RZB85772.1"/>
    <property type="molecule type" value="Genomic_DNA"/>
</dbReference>
<comment type="caution">
    <text evidence="1">The sequence shown here is derived from an EMBL/GenBank/DDBJ whole genome shotgun (WGS) entry which is preliminary data.</text>
</comment>
<name>A0A445IIR2_GLYSO</name>
<proteinExistence type="predicted"/>
<sequence length="65" mass="7446">MSKTWDNSSFFDLQNLFNVEGQMMVITIYTNRKSLILGDFQEAQIRVRPLLYASVTTSSLGKRIA</sequence>
<gene>
    <name evidence="1" type="ORF">D0Y65_026043</name>
</gene>
<dbReference type="SMR" id="A0A445IIR2"/>
<evidence type="ECO:0000313" key="1">
    <source>
        <dbReference type="EMBL" id="RZB85772.1"/>
    </source>
</evidence>
<reference evidence="1 2" key="1">
    <citation type="submission" date="2018-09" db="EMBL/GenBank/DDBJ databases">
        <title>A high-quality reference genome of wild soybean provides a powerful tool to mine soybean genomes.</title>
        <authorList>
            <person name="Xie M."/>
            <person name="Chung C.Y.L."/>
            <person name="Li M.-W."/>
            <person name="Wong F.-L."/>
            <person name="Chan T.-F."/>
            <person name="Lam H.-M."/>
        </authorList>
    </citation>
    <scope>NUCLEOTIDE SEQUENCE [LARGE SCALE GENOMIC DNA]</scope>
    <source>
        <strain evidence="2">cv. W05</strain>
        <tissue evidence="1">Hypocotyl of etiolated seedlings</tissue>
    </source>
</reference>
<protein>
    <submittedName>
        <fullName evidence="1">Uncharacterized protein</fullName>
    </submittedName>
</protein>
<dbReference type="AlphaFoldDB" id="A0A445IIR2"/>
<accession>A0A445IIR2</accession>
<organism evidence="1 2">
    <name type="scientific">Glycine soja</name>
    <name type="common">Wild soybean</name>
    <dbReference type="NCBI Taxonomy" id="3848"/>
    <lineage>
        <taxon>Eukaryota</taxon>
        <taxon>Viridiplantae</taxon>
        <taxon>Streptophyta</taxon>
        <taxon>Embryophyta</taxon>
        <taxon>Tracheophyta</taxon>
        <taxon>Spermatophyta</taxon>
        <taxon>Magnoliopsida</taxon>
        <taxon>eudicotyledons</taxon>
        <taxon>Gunneridae</taxon>
        <taxon>Pentapetalae</taxon>
        <taxon>rosids</taxon>
        <taxon>fabids</taxon>
        <taxon>Fabales</taxon>
        <taxon>Fabaceae</taxon>
        <taxon>Papilionoideae</taxon>
        <taxon>50 kb inversion clade</taxon>
        <taxon>NPAAA clade</taxon>
        <taxon>indigoferoid/millettioid clade</taxon>
        <taxon>Phaseoleae</taxon>
        <taxon>Glycine</taxon>
        <taxon>Glycine subgen. Soja</taxon>
    </lineage>
</organism>
<evidence type="ECO:0000313" key="2">
    <source>
        <dbReference type="Proteomes" id="UP000289340"/>
    </source>
</evidence>
<keyword evidence="2" id="KW-1185">Reference proteome</keyword>
<dbReference type="Proteomes" id="UP000289340">
    <property type="component" value="Chromosome 10"/>
</dbReference>